<protein>
    <submittedName>
        <fullName evidence="2">Uncharacterized protein</fullName>
    </submittedName>
</protein>
<dbReference type="EMBL" id="FRCK01000002">
    <property type="protein sequence ID" value="SHL91703.1"/>
    <property type="molecule type" value="Genomic_DNA"/>
</dbReference>
<accession>A0A1M7EJ07</accession>
<name>A0A1M7EJ07_9RHOB</name>
<keyword evidence="1" id="KW-0732">Signal</keyword>
<proteinExistence type="predicted"/>
<dbReference type="STRING" id="53463.SAMN05444389_102141"/>
<reference evidence="3" key="1">
    <citation type="submission" date="2016-11" db="EMBL/GenBank/DDBJ databases">
        <authorList>
            <person name="Varghese N."/>
            <person name="Submissions S."/>
        </authorList>
    </citation>
    <scope>NUCLEOTIDE SEQUENCE [LARGE SCALE GENOMIC DNA]</scope>
    <source>
        <strain evidence="3">DSM 6637</strain>
    </source>
</reference>
<organism evidence="2 3">
    <name type="scientific">Paracoccus solventivorans</name>
    <dbReference type="NCBI Taxonomy" id="53463"/>
    <lineage>
        <taxon>Bacteria</taxon>
        <taxon>Pseudomonadati</taxon>
        <taxon>Pseudomonadota</taxon>
        <taxon>Alphaproteobacteria</taxon>
        <taxon>Rhodobacterales</taxon>
        <taxon>Paracoccaceae</taxon>
        <taxon>Paracoccus</taxon>
    </lineage>
</organism>
<dbReference type="AlphaFoldDB" id="A0A1M7EJ07"/>
<dbReference type="Proteomes" id="UP000184444">
    <property type="component" value="Unassembled WGS sequence"/>
</dbReference>
<keyword evidence="3" id="KW-1185">Reference proteome</keyword>
<feature type="chain" id="PRO_5012703389" evidence="1">
    <location>
        <begin position="29"/>
        <end position="78"/>
    </location>
</feature>
<evidence type="ECO:0000256" key="1">
    <source>
        <dbReference type="SAM" id="SignalP"/>
    </source>
</evidence>
<evidence type="ECO:0000313" key="2">
    <source>
        <dbReference type="EMBL" id="SHL91703.1"/>
    </source>
</evidence>
<evidence type="ECO:0000313" key="3">
    <source>
        <dbReference type="Proteomes" id="UP000184444"/>
    </source>
</evidence>
<gene>
    <name evidence="2" type="ORF">SAMN05444389_102141</name>
</gene>
<sequence>MKRAVRWIGLGITAAAAATMLLADLALAAPAQARGATTFIPAETRGAMTFIIAGPGDGAEYPHKTMAPSGPGTGKAVR</sequence>
<feature type="signal peptide" evidence="1">
    <location>
        <begin position="1"/>
        <end position="28"/>
    </location>
</feature>